<feature type="compositionally biased region" description="Low complexity" evidence="2">
    <location>
        <begin position="1034"/>
        <end position="1044"/>
    </location>
</feature>
<feature type="domain" description="THAP4-like heme-binding" evidence="3">
    <location>
        <begin position="13"/>
        <end position="162"/>
    </location>
</feature>
<feature type="compositionally biased region" description="Basic and acidic residues" evidence="2">
    <location>
        <begin position="731"/>
        <end position="750"/>
    </location>
</feature>
<dbReference type="AlphaFoldDB" id="A0A0J7KZV0"/>
<gene>
    <name evidence="4" type="ORF">RF55_3989</name>
</gene>
<feature type="compositionally biased region" description="Polar residues" evidence="2">
    <location>
        <begin position="1075"/>
        <end position="1100"/>
    </location>
</feature>
<feature type="compositionally biased region" description="Polar residues" evidence="2">
    <location>
        <begin position="299"/>
        <end position="311"/>
    </location>
</feature>
<feature type="region of interest" description="Disordered" evidence="2">
    <location>
        <begin position="839"/>
        <end position="1017"/>
    </location>
</feature>
<feature type="compositionally biased region" description="Basic and acidic residues" evidence="2">
    <location>
        <begin position="943"/>
        <end position="957"/>
    </location>
</feature>
<evidence type="ECO:0000313" key="4">
    <source>
        <dbReference type="EMBL" id="KMQ95774.1"/>
    </source>
</evidence>
<proteinExistence type="predicted"/>
<feature type="compositionally biased region" description="Basic and acidic residues" evidence="2">
    <location>
        <begin position="760"/>
        <end position="781"/>
    </location>
</feature>
<protein>
    <submittedName>
        <fullName evidence="4">Thap domain-containing protein 4</fullName>
    </submittedName>
</protein>
<feature type="compositionally biased region" description="Basic and acidic residues" evidence="2">
    <location>
        <begin position="990"/>
        <end position="1004"/>
    </location>
</feature>
<dbReference type="Proteomes" id="UP000036403">
    <property type="component" value="Unassembled WGS sequence"/>
</dbReference>
<feature type="compositionally biased region" description="Basic and acidic residues" evidence="2">
    <location>
        <begin position="839"/>
        <end position="862"/>
    </location>
</feature>
<evidence type="ECO:0000256" key="2">
    <source>
        <dbReference type="SAM" id="MobiDB-lite"/>
    </source>
</evidence>
<feature type="region of interest" description="Disordered" evidence="2">
    <location>
        <begin position="731"/>
        <end position="805"/>
    </location>
</feature>
<dbReference type="PANTHER" id="PTHR15854:SF4">
    <property type="entry name" value="PEROXYNITRITE ISOMERASE THAP4"/>
    <property type="match status" value="1"/>
</dbReference>
<feature type="region of interest" description="Disordered" evidence="2">
    <location>
        <begin position="284"/>
        <end position="311"/>
    </location>
</feature>
<feature type="compositionally biased region" description="Polar residues" evidence="2">
    <location>
        <begin position="1050"/>
        <end position="1067"/>
    </location>
</feature>
<dbReference type="PANTHER" id="PTHR15854">
    <property type="entry name" value="THAP4 PROTEIN"/>
    <property type="match status" value="1"/>
</dbReference>
<comment type="caution">
    <text evidence="4">The sequence shown here is derived from an EMBL/GenBank/DDBJ whole genome shotgun (WGS) entry which is preliminary data.</text>
</comment>
<evidence type="ECO:0000313" key="5">
    <source>
        <dbReference type="Proteomes" id="UP000036403"/>
    </source>
</evidence>
<dbReference type="InterPro" id="IPR045165">
    <property type="entry name" value="Nitrobindin"/>
</dbReference>
<feature type="region of interest" description="Disordered" evidence="2">
    <location>
        <begin position="1034"/>
        <end position="1212"/>
    </location>
</feature>
<dbReference type="SUPFAM" id="SSF50814">
    <property type="entry name" value="Lipocalins"/>
    <property type="match status" value="1"/>
</dbReference>
<evidence type="ECO:0000259" key="3">
    <source>
        <dbReference type="Pfam" id="PF08768"/>
    </source>
</evidence>
<feature type="compositionally biased region" description="Basic and acidic residues" evidence="2">
    <location>
        <begin position="964"/>
        <end position="978"/>
    </location>
</feature>
<feature type="compositionally biased region" description="Basic and acidic residues" evidence="2">
    <location>
        <begin position="888"/>
        <end position="913"/>
    </location>
</feature>
<dbReference type="InterPro" id="IPR012674">
    <property type="entry name" value="Calycin"/>
</dbReference>
<evidence type="ECO:0000256" key="1">
    <source>
        <dbReference type="ARBA" id="ARBA00036993"/>
    </source>
</evidence>
<keyword evidence="5" id="KW-1185">Reference proteome</keyword>
<feature type="compositionally biased region" description="Polar residues" evidence="2">
    <location>
        <begin position="1107"/>
        <end position="1122"/>
    </location>
</feature>
<dbReference type="PaxDb" id="67767-A0A0J7KZV0"/>
<sequence>MGNMEHLPLPKALESLAWLEGTWRTDNYGNGNYPTIKDFKYYEEISFAYIGQPMFNYTARSYSILEPKKPMAQSTGFLKVKPNTNKVFFILAHNFGLTTIEEGEVINNTIYLKSTDILRMKEAKPPQVTQIHREFKLDGNCLEHVLYMATSNTPVLTEHLRANEVERTRLEERFKVRESHHRHDACINRLRMRYMQYLEEQRMRDERNYKLLAALDKVMNKLALISAKKDRLNVLRKQYEAYLPRIYANRRQPGSVTGDSGIASQNEDKYMKKIVEMAQSDIASAETRDVSSPRVHLSARSNQPKSTSTSKLHNQIAVNGIPLNNPPILPTTSLGASLGADHHQTYVLREPHVSPVGQSSEQLTQVSAISSPNTRQYSRTISGYDGSASRRLQDVVNFRVPHTKTPILPMTSSDQIQPDPVNRFFRKHVESVKAASSGLSTRADAARYEETSRNEPVSRRFDPLTVFPYYDDNILLSSPQSRIREYNSSDVAGSTLMTAKSSTYRVDPNTSVVDQVSPLSGYMDYTAESPQKSEDEESIRSLTSDDVEDLIRRNEHLFWRSADGAKTPCRSPTDVSELYNANLDENGRTTAILENELDRYISKIRKIHREHGATSLEELDHEQNTSGDLLNVTLSEDAAELPAEDQARKKRASKEMDKILALAGDLASRTPGLKEIARDTAGQSDSENLPAKVVGNEIRHREATTDDALQLEGKREAEERGISAKNEIREDVATHSTELEQTRRNTEIAKESWNNADDLAESRDRDRKVSVVKRDDTHEKTTASSNNESQIDDGKNASEKEQFDLVTGKESNIEGLFDVAEELAPWNLASVQKKVRELHLDDSDEAREVRKDAEETENRIVDEIASESHVSSTFIEQSGTDDVVENPQDTRPHAETESKKLDANESHETRPSVEDAEDTSFQISDQHKADESKIPSQVSEELGESRKNDDEKQDNDKTISNQEPRIDDRSENIIKDNEYGAEQAYVEDSSQERQYEQDSNEQYRYDQGMSYEGISNEDYERYATQGYAREGQEYVEYVEGQYEQYPEDPNNPQYQHDPNAQYEQDPNQAYDYNYDPNQGYGNDPNQQYDPAQGYGNSSGDQAYDYTEQVTYDPNQVYDNTYEQEYKDEQRSPDNNVVVDNRGEEPETEETSRRQADPESEDKSGRDEDESQQVDAVDGTKKKKDVIKSLLDSDTDTTIERNVSNTESDFDFN</sequence>
<comment type="catalytic activity">
    <reaction evidence="1">
        <text>peroxynitrite = nitrate</text>
        <dbReference type="Rhea" id="RHEA:63116"/>
        <dbReference type="ChEBI" id="CHEBI:17632"/>
        <dbReference type="ChEBI" id="CHEBI:25941"/>
    </reaction>
    <physiologicalReaction direction="left-to-right" evidence="1">
        <dbReference type="Rhea" id="RHEA:63117"/>
    </physiologicalReaction>
</comment>
<feature type="compositionally biased region" description="Basic and acidic residues" evidence="2">
    <location>
        <begin position="1140"/>
        <end position="1165"/>
    </location>
</feature>
<dbReference type="EMBL" id="LBMM01001770">
    <property type="protein sequence ID" value="KMQ95774.1"/>
    <property type="molecule type" value="Genomic_DNA"/>
</dbReference>
<dbReference type="InterPro" id="IPR014878">
    <property type="entry name" value="THAP4-like_heme-bd"/>
</dbReference>
<organism evidence="4 5">
    <name type="scientific">Lasius niger</name>
    <name type="common">Black garden ant</name>
    <dbReference type="NCBI Taxonomy" id="67767"/>
    <lineage>
        <taxon>Eukaryota</taxon>
        <taxon>Metazoa</taxon>
        <taxon>Ecdysozoa</taxon>
        <taxon>Arthropoda</taxon>
        <taxon>Hexapoda</taxon>
        <taxon>Insecta</taxon>
        <taxon>Pterygota</taxon>
        <taxon>Neoptera</taxon>
        <taxon>Endopterygota</taxon>
        <taxon>Hymenoptera</taxon>
        <taxon>Apocrita</taxon>
        <taxon>Aculeata</taxon>
        <taxon>Formicoidea</taxon>
        <taxon>Formicidae</taxon>
        <taxon>Formicinae</taxon>
        <taxon>Lasius</taxon>
        <taxon>Lasius</taxon>
    </lineage>
</organism>
<dbReference type="CDD" id="cd07828">
    <property type="entry name" value="lipocalin_heme-bd-THAP4-like"/>
    <property type="match status" value="1"/>
</dbReference>
<dbReference type="Gene3D" id="2.40.128.20">
    <property type="match status" value="1"/>
</dbReference>
<accession>A0A0J7KZV0</accession>
<dbReference type="Pfam" id="PF08768">
    <property type="entry name" value="THAP4_heme-bd"/>
    <property type="match status" value="1"/>
</dbReference>
<reference evidence="4 5" key="1">
    <citation type="submission" date="2015-04" db="EMBL/GenBank/DDBJ databases">
        <title>Lasius niger genome sequencing.</title>
        <authorList>
            <person name="Konorov E.A."/>
            <person name="Nikitin M.A."/>
            <person name="Kirill M.V."/>
            <person name="Chang P."/>
        </authorList>
    </citation>
    <scope>NUCLEOTIDE SEQUENCE [LARGE SCALE GENOMIC DNA]</scope>
    <source>
        <tissue evidence="4">Whole</tissue>
    </source>
</reference>
<dbReference type="OrthoDB" id="8015657at2759"/>
<feature type="compositionally biased region" description="Polar residues" evidence="2">
    <location>
        <begin position="868"/>
        <end position="880"/>
    </location>
</feature>
<name>A0A0J7KZV0_LASNI</name>
<feature type="compositionally biased region" description="Basic and acidic residues" evidence="2">
    <location>
        <begin position="792"/>
        <end position="803"/>
    </location>
</feature>